<dbReference type="Pfam" id="PF20567">
    <property type="entry name" value="DUF6776"/>
    <property type="match status" value="1"/>
</dbReference>
<keyword evidence="1" id="KW-0175">Coiled coil</keyword>
<evidence type="ECO:0000313" key="2">
    <source>
        <dbReference type="EMBL" id="HEC07769.1"/>
    </source>
</evidence>
<sequence>MKPVTTTKVRDKRIRSPRIVHHHDRRGYWQVLLLLVLLGAIGWQAYSWGVRQGGYDHEHSTREIVALQTALREQQAEARDLEAASIRYRRQAEIEQQASRELQQQLIAVENEKAALQSEMETLRSLVSNNNGSLYIKNFKLQPAEGENRFKYDFTIVQVMEKVEITKGKLVMKVSGKLNGKKKRLDRTEFSDDDEKAVKLEFSNFQDVHGEMQFPEGFEPESVLIEFLPRNKELKKMSKTFSWSGYTQGNK</sequence>
<feature type="coiled-coil region" evidence="1">
    <location>
        <begin position="57"/>
        <end position="126"/>
    </location>
</feature>
<proteinExistence type="predicted"/>
<protein>
    <submittedName>
        <fullName evidence="2">Uncharacterized protein</fullName>
    </submittedName>
</protein>
<gene>
    <name evidence="2" type="ORF">ENJ12_13015</name>
</gene>
<dbReference type="EMBL" id="DRLF01000452">
    <property type="protein sequence ID" value="HEC07769.1"/>
    <property type="molecule type" value="Genomic_DNA"/>
</dbReference>
<dbReference type="InterPro" id="IPR046703">
    <property type="entry name" value="DUF6776"/>
</dbReference>
<name>A0A831RZD4_9GAMM</name>
<reference evidence="2" key="1">
    <citation type="journal article" date="2020" name="mSystems">
        <title>Genome- and Community-Level Interaction Insights into Carbon Utilization and Element Cycling Functions of Hydrothermarchaeota in Hydrothermal Sediment.</title>
        <authorList>
            <person name="Zhou Z."/>
            <person name="Liu Y."/>
            <person name="Xu W."/>
            <person name="Pan J."/>
            <person name="Luo Z.H."/>
            <person name="Li M."/>
        </authorList>
    </citation>
    <scope>NUCLEOTIDE SEQUENCE [LARGE SCALE GENOMIC DNA]</scope>
    <source>
        <strain evidence="2">HyVt-458</strain>
    </source>
</reference>
<dbReference type="Proteomes" id="UP000886339">
    <property type="component" value="Unassembled WGS sequence"/>
</dbReference>
<accession>A0A831RZD4</accession>
<organism evidence="2">
    <name type="scientific">Thiolapillus brandeum</name>
    <dbReference type="NCBI Taxonomy" id="1076588"/>
    <lineage>
        <taxon>Bacteria</taxon>
        <taxon>Pseudomonadati</taxon>
        <taxon>Pseudomonadota</taxon>
        <taxon>Gammaproteobacteria</taxon>
        <taxon>Chromatiales</taxon>
        <taxon>Sedimenticolaceae</taxon>
        <taxon>Thiolapillus</taxon>
    </lineage>
</organism>
<dbReference type="AlphaFoldDB" id="A0A831RZD4"/>
<evidence type="ECO:0000256" key="1">
    <source>
        <dbReference type="SAM" id="Coils"/>
    </source>
</evidence>
<comment type="caution">
    <text evidence="2">The sequence shown here is derived from an EMBL/GenBank/DDBJ whole genome shotgun (WGS) entry which is preliminary data.</text>
</comment>